<name>A0A4R0ND24_9SPHI</name>
<evidence type="ECO:0000313" key="8">
    <source>
        <dbReference type="Proteomes" id="UP000293347"/>
    </source>
</evidence>
<gene>
    <name evidence="7" type="ORF">EZ437_18300</name>
</gene>
<keyword evidence="8" id="KW-1185">Reference proteome</keyword>
<dbReference type="Gene3D" id="1.10.1740.10">
    <property type="match status" value="1"/>
</dbReference>
<dbReference type="AlphaFoldDB" id="A0A4R0ND24"/>
<dbReference type="SUPFAM" id="SSF88946">
    <property type="entry name" value="Sigma2 domain of RNA polymerase sigma factors"/>
    <property type="match status" value="1"/>
</dbReference>
<sequence length="194" mass="22961">MSRLLCIDDEEVLHAFQQGDRNAYELIYDKYWAILYRHARKMLQNDEEAKDVVQEVFVMFWLKAQDTSIHVPLAAFLYTATRNKILDQIKHSKVKAKYMTSLKNEMENQVQPPDTLVRQRDLAYQIELEIKALPAKMREIFELSRKEYRTHKEISEYLNISDKTVKKQISNALHILKAKLGPLLIFFLLLSTTW</sequence>
<dbReference type="GO" id="GO:0016987">
    <property type="term" value="F:sigma factor activity"/>
    <property type="evidence" value="ECO:0007669"/>
    <property type="project" value="UniProtKB-KW"/>
</dbReference>
<dbReference type="Pfam" id="PF04542">
    <property type="entry name" value="Sigma70_r2"/>
    <property type="match status" value="1"/>
</dbReference>
<protein>
    <submittedName>
        <fullName evidence="7">RNA polymerase sigma-70 factor</fullName>
    </submittedName>
</protein>
<dbReference type="PANTHER" id="PTHR43133:SF46">
    <property type="entry name" value="RNA POLYMERASE SIGMA-70 FACTOR ECF SUBFAMILY"/>
    <property type="match status" value="1"/>
</dbReference>
<keyword evidence="2" id="KW-0805">Transcription regulation</keyword>
<reference evidence="7 8" key="1">
    <citation type="submission" date="2019-02" db="EMBL/GenBank/DDBJ databases">
        <title>Pedobacter sp. RP-1-14 sp. nov., isolated from Arctic soil.</title>
        <authorList>
            <person name="Dahal R.H."/>
        </authorList>
    </citation>
    <scope>NUCLEOTIDE SEQUENCE [LARGE SCALE GENOMIC DNA]</scope>
    <source>
        <strain evidence="7 8">RP-1-14</strain>
    </source>
</reference>
<organism evidence="7 8">
    <name type="scientific">Pedobacter psychroterrae</name>
    <dbReference type="NCBI Taxonomy" id="2530453"/>
    <lineage>
        <taxon>Bacteria</taxon>
        <taxon>Pseudomonadati</taxon>
        <taxon>Bacteroidota</taxon>
        <taxon>Sphingobacteriia</taxon>
        <taxon>Sphingobacteriales</taxon>
        <taxon>Sphingobacteriaceae</taxon>
        <taxon>Pedobacter</taxon>
    </lineage>
</organism>
<evidence type="ECO:0000313" key="7">
    <source>
        <dbReference type="EMBL" id="TCC98148.1"/>
    </source>
</evidence>
<evidence type="ECO:0000256" key="2">
    <source>
        <dbReference type="ARBA" id="ARBA00023015"/>
    </source>
</evidence>
<dbReference type="NCBIfam" id="TIGR02985">
    <property type="entry name" value="Sig70_bacteroi1"/>
    <property type="match status" value="1"/>
</dbReference>
<dbReference type="Pfam" id="PF08281">
    <property type="entry name" value="Sigma70_r4_2"/>
    <property type="match status" value="1"/>
</dbReference>
<dbReference type="EMBL" id="SJSL01000007">
    <property type="protein sequence ID" value="TCC98148.1"/>
    <property type="molecule type" value="Genomic_DNA"/>
</dbReference>
<dbReference type="OrthoDB" id="764811at2"/>
<accession>A0A4R0ND24</accession>
<dbReference type="PANTHER" id="PTHR43133">
    <property type="entry name" value="RNA POLYMERASE ECF-TYPE SIGMA FACTO"/>
    <property type="match status" value="1"/>
</dbReference>
<comment type="similarity">
    <text evidence="1">Belongs to the sigma-70 factor family. ECF subfamily.</text>
</comment>
<feature type="domain" description="RNA polymerase sigma factor 70 region 4 type 2" evidence="6">
    <location>
        <begin position="126"/>
        <end position="173"/>
    </location>
</feature>
<dbReference type="InterPro" id="IPR014284">
    <property type="entry name" value="RNA_pol_sigma-70_dom"/>
</dbReference>
<dbReference type="RefSeq" id="WP_131597523.1">
    <property type="nucleotide sequence ID" value="NZ_SJSL01000007.1"/>
</dbReference>
<evidence type="ECO:0000256" key="1">
    <source>
        <dbReference type="ARBA" id="ARBA00010641"/>
    </source>
</evidence>
<dbReference type="InterPro" id="IPR039425">
    <property type="entry name" value="RNA_pol_sigma-70-like"/>
</dbReference>
<dbReference type="InterPro" id="IPR013324">
    <property type="entry name" value="RNA_pol_sigma_r3/r4-like"/>
</dbReference>
<dbReference type="GO" id="GO:0006352">
    <property type="term" value="P:DNA-templated transcription initiation"/>
    <property type="evidence" value="ECO:0007669"/>
    <property type="project" value="InterPro"/>
</dbReference>
<dbReference type="SUPFAM" id="SSF88659">
    <property type="entry name" value="Sigma3 and sigma4 domains of RNA polymerase sigma factors"/>
    <property type="match status" value="1"/>
</dbReference>
<keyword evidence="4" id="KW-0804">Transcription</keyword>
<dbReference type="Gene3D" id="1.10.10.10">
    <property type="entry name" value="Winged helix-like DNA-binding domain superfamily/Winged helix DNA-binding domain"/>
    <property type="match status" value="1"/>
</dbReference>
<dbReference type="NCBIfam" id="TIGR02937">
    <property type="entry name" value="sigma70-ECF"/>
    <property type="match status" value="1"/>
</dbReference>
<evidence type="ECO:0000259" key="6">
    <source>
        <dbReference type="Pfam" id="PF08281"/>
    </source>
</evidence>
<feature type="domain" description="RNA polymerase sigma-70 region 2" evidence="5">
    <location>
        <begin position="28"/>
        <end position="91"/>
    </location>
</feature>
<proteinExistence type="inferred from homology"/>
<dbReference type="InterPro" id="IPR036388">
    <property type="entry name" value="WH-like_DNA-bd_sf"/>
</dbReference>
<dbReference type="InterPro" id="IPR007627">
    <property type="entry name" value="RNA_pol_sigma70_r2"/>
</dbReference>
<evidence type="ECO:0000256" key="4">
    <source>
        <dbReference type="ARBA" id="ARBA00023163"/>
    </source>
</evidence>
<dbReference type="InterPro" id="IPR014327">
    <property type="entry name" value="RNA_pol_sigma70_bacteroid"/>
</dbReference>
<dbReference type="InterPro" id="IPR013249">
    <property type="entry name" value="RNA_pol_sigma70_r4_t2"/>
</dbReference>
<dbReference type="GO" id="GO:0003677">
    <property type="term" value="F:DNA binding"/>
    <property type="evidence" value="ECO:0007669"/>
    <property type="project" value="InterPro"/>
</dbReference>
<dbReference type="InterPro" id="IPR013325">
    <property type="entry name" value="RNA_pol_sigma_r2"/>
</dbReference>
<comment type="caution">
    <text evidence="7">The sequence shown here is derived from an EMBL/GenBank/DDBJ whole genome shotgun (WGS) entry which is preliminary data.</text>
</comment>
<evidence type="ECO:0000259" key="5">
    <source>
        <dbReference type="Pfam" id="PF04542"/>
    </source>
</evidence>
<evidence type="ECO:0000256" key="3">
    <source>
        <dbReference type="ARBA" id="ARBA00023082"/>
    </source>
</evidence>
<dbReference type="Proteomes" id="UP000293347">
    <property type="component" value="Unassembled WGS sequence"/>
</dbReference>
<keyword evidence="3" id="KW-0731">Sigma factor</keyword>